<keyword evidence="7" id="KW-0732">Signal</keyword>
<dbReference type="PROSITE" id="PS00146">
    <property type="entry name" value="BETA_LACTAMASE_A"/>
    <property type="match status" value="1"/>
</dbReference>
<sequence length="318" mass="32900">MSTGNGTVRGVGVLAAAVVLLTTACAGPEPATTPGTPGTSGPTATPGAATTTAAADAPAADAAFADLETTYDARLGVHAVDTGSGRTVSYRADERFAYASTFKALAAAAVLDTTTTAQLDATVRYTRADLVTHSPVTQRHVDTGMTLRALCDAAVRYSDNTAGNLLLRHLGGPDGFERALRRVGDTTTDADRWETDLNQATPGDRRDTSTPRALATSLRAYAVDDALSGEDRDILNGWLAGNTTGDELIRAGVPDGWTVGDKTGAGGYGTRNDIAVLRPPGRAPIVVAVLSSRDRKDAGYDNALIAEATRIVVTHLHP</sequence>
<evidence type="ECO:0000256" key="5">
    <source>
        <dbReference type="RuleBase" id="RU361140"/>
    </source>
</evidence>
<dbReference type="InterPro" id="IPR045155">
    <property type="entry name" value="Beta-lactam_cat"/>
</dbReference>
<dbReference type="NCBIfam" id="NF033103">
    <property type="entry name" value="bla_class_A"/>
    <property type="match status" value="1"/>
</dbReference>
<dbReference type="InterPro" id="IPR023650">
    <property type="entry name" value="Beta-lactam_class-A_AS"/>
</dbReference>
<keyword evidence="4 5" id="KW-0046">Antibiotic resistance</keyword>
<comment type="caution">
    <text evidence="9">The sequence shown here is derived from an EMBL/GenBank/DDBJ whole genome shotgun (WGS) entry which is preliminary data.</text>
</comment>
<dbReference type="InterPro" id="IPR012338">
    <property type="entry name" value="Beta-lactam/transpept-like"/>
</dbReference>
<dbReference type="SUPFAM" id="SSF56601">
    <property type="entry name" value="beta-lactamase/transpeptidase-like"/>
    <property type="match status" value="1"/>
</dbReference>
<dbReference type="PANTHER" id="PTHR35333:SF3">
    <property type="entry name" value="BETA-LACTAMASE-TYPE TRANSPEPTIDASE FOLD CONTAINING PROTEIN"/>
    <property type="match status" value="1"/>
</dbReference>
<evidence type="ECO:0000256" key="6">
    <source>
        <dbReference type="SAM" id="MobiDB-lite"/>
    </source>
</evidence>
<gene>
    <name evidence="9" type="primary">bla</name>
    <name evidence="9" type="ORF">AAFH96_36905</name>
</gene>
<feature type="region of interest" description="Disordered" evidence="6">
    <location>
        <begin position="29"/>
        <end position="52"/>
    </location>
</feature>
<dbReference type="GO" id="GO:0008800">
    <property type="term" value="F:beta-lactamase activity"/>
    <property type="evidence" value="ECO:0007669"/>
    <property type="project" value="UniProtKB-EC"/>
</dbReference>
<evidence type="ECO:0000313" key="10">
    <source>
        <dbReference type="Proteomes" id="UP001582793"/>
    </source>
</evidence>
<feature type="signal peptide" evidence="7">
    <location>
        <begin position="1"/>
        <end position="26"/>
    </location>
</feature>
<evidence type="ECO:0000259" key="8">
    <source>
        <dbReference type="Pfam" id="PF13354"/>
    </source>
</evidence>
<dbReference type="EC" id="3.5.2.6" evidence="2 5"/>
<dbReference type="PANTHER" id="PTHR35333">
    <property type="entry name" value="BETA-LACTAMASE"/>
    <property type="match status" value="1"/>
</dbReference>
<keyword evidence="10" id="KW-1185">Reference proteome</keyword>
<feature type="chain" id="PRO_5045296676" description="Beta-lactamase" evidence="7">
    <location>
        <begin position="27"/>
        <end position="318"/>
    </location>
</feature>
<dbReference type="EMBL" id="JBCGDC010000298">
    <property type="protein sequence ID" value="MFB6398603.1"/>
    <property type="molecule type" value="Genomic_DNA"/>
</dbReference>
<accession>A0ABV5D2Y1</accession>
<dbReference type="PRINTS" id="PR00118">
    <property type="entry name" value="BLACTAMASEA"/>
</dbReference>
<protein>
    <recommendedName>
        <fullName evidence="2 5">Beta-lactamase</fullName>
        <ecNumber evidence="2 5">3.5.2.6</ecNumber>
    </recommendedName>
</protein>
<evidence type="ECO:0000256" key="7">
    <source>
        <dbReference type="SAM" id="SignalP"/>
    </source>
</evidence>
<organism evidence="9 10">
    <name type="scientific">Polymorphospora lycopeni</name>
    <dbReference type="NCBI Taxonomy" id="3140240"/>
    <lineage>
        <taxon>Bacteria</taxon>
        <taxon>Bacillati</taxon>
        <taxon>Actinomycetota</taxon>
        <taxon>Actinomycetes</taxon>
        <taxon>Micromonosporales</taxon>
        <taxon>Micromonosporaceae</taxon>
        <taxon>Polymorphospora</taxon>
    </lineage>
</organism>
<reference evidence="9 10" key="1">
    <citation type="submission" date="2024-04" db="EMBL/GenBank/DDBJ databases">
        <title>Polymorphospora sp. isolated from Baiyangdian Lake in Xiong'an New Area.</title>
        <authorList>
            <person name="Zhang X."/>
            <person name="Liu J."/>
        </authorList>
    </citation>
    <scope>NUCLEOTIDE SEQUENCE [LARGE SCALE GENOMIC DNA]</scope>
    <source>
        <strain evidence="9 10">2-325</strain>
    </source>
</reference>
<dbReference type="Pfam" id="PF13354">
    <property type="entry name" value="Beta-lactamase2"/>
    <property type="match status" value="1"/>
</dbReference>
<comment type="catalytic activity">
    <reaction evidence="5">
        <text>a beta-lactam + H2O = a substituted beta-amino acid</text>
        <dbReference type="Rhea" id="RHEA:20401"/>
        <dbReference type="ChEBI" id="CHEBI:15377"/>
        <dbReference type="ChEBI" id="CHEBI:35627"/>
        <dbReference type="ChEBI" id="CHEBI:140347"/>
        <dbReference type="EC" id="3.5.2.6"/>
    </reaction>
</comment>
<evidence type="ECO:0000256" key="2">
    <source>
        <dbReference type="ARBA" id="ARBA00012865"/>
    </source>
</evidence>
<keyword evidence="3 5" id="KW-0378">Hydrolase</keyword>
<evidence type="ECO:0000256" key="4">
    <source>
        <dbReference type="ARBA" id="ARBA00023251"/>
    </source>
</evidence>
<dbReference type="Gene3D" id="3.40.710.10">
    <property type="entry name" value="DD-peptidase/beta-lactamase superfamily"/>
    <property type="match status" value="1"/>
</dbReference>
<dbReference type="Proteomes" id="UP001582793">
    <property type="component" value="Unassembled WGS sequence"/>
</dbReference>
<feature type="domain" description="Beta-lactamase class A catalytic" evidence="8">
    <location>
        <begin position="76"/>
        <end position="290"/>
    </location>
</feature>
<evidence type="ECO:0000313" key="9">
    <source>
        <dbReference type="EMBL" id="MFB6398603.1"/>
    </source>
</evidence>
<proteinExistence type="inferred from homology"/>
<name>A0ABV5D2Y1_9ACTN</name>
<evidence type="ECO:0000256" key="1">
    <source>
        <dbReference type="ARBA" id="ARBA00009009"/>
    </source>
</evidence>
<evidence type="ECO:0000256" key="3">
    <source>
        <dbReference type="ARBA" id="ARBA00022801"/>
    </source>
</evidence>
<dbReference type="RefSeq" id="WP_375737329.1">
    <property type="nucleotide sequence ID" value="NZ_JBCGDC010000298.1"/>
</dbReference>
<dbReference type="InterPro" id="IPR000871">
    <property type="entry name" value="Beta-lactam_class-A"/>
</dbReference>
<comment type="similarity">
    <text evidence="1 5">Belongs to the class-A beta-lactamase family.</text>
</comment>